<protein>
    <submittedName>
        <fullName evidence="1">Uncharacterized protein</fullName>
    </submittedName>
</protein>
<reference evidence="1" key="1">
    <citation type="submission" date="2022-08" db="EMBL/GenBank/DDBJ databases">
        <title>Genome Sequence of Lecanicillium fungicola.</title>
        <authorList>
            <person name="Buettner E."/>
        </authorList>
    </citation>
    <scope>NUCLEOTIDE SEQUENCE</scope>
    <source>
        <strain evidence="1">Babe33</strain>
    </source>
</reference>
<accession>A0ACC1P0L1</accession>
<comment type="caution">
    <text evidence="1">The sequence shown here is derived from an EMBL/GenBank/DDBJ whole genome shotgun (WGS) entry which is preliminary data.</text>
</comment>
<evidence type="ECO:0000313" key="2">
    <source>
        <dbReference type="Proteomes" id="UP001143910"/>
    </source>
</evidence>
<organism evidence="1 2">
    <name type="scientific">Zarea fungicola</name>
    <dbReference type="NCBI Taxonomy" id="93591"/>
    <lineage>
        <taxon>Eukaryota</taxon>
        <taxon>Fungi</taxon>
        <taxon>Dikarya</taxon>
        <taxon>Ascomycota</taxon>
        <taxon>Pezizomycotina</taxon>
        <taxon>Sordariomycetes</taxon>
        <taxon>Hypocreomycetidae</taxon>
        <taxon>Hypocreales</taxon>
        <taxon>Cordycipitaceae</taxon>
        <taxon>Zarea</taxon>
    </lineage>
</organism>
<gene>
    <name evidence="1" type="ORF">NQ176_g229</name>
</gene>
<dbReference type="Proteomes" id="UP001143910">
    <property type="component" value="Unassembled WGS sequence"/>
</dbReference>
<keyword evidence="2" id="KW-1185">Reference proteome</keyword>
<dbReference type="EMBL" id="JANJQO010000007">
    <property type="protein sequence ID" value="KAJ2984093.1"/>
    <property type="molecule type" value="Genomic_DNA"/>
</dbReference>
<proteinExistence type="predicted"/>
<evidence type="ECO:0000313" key="1">
    <source>
        <dbReference type="EMBL" id="KAJ2984093.1"/>
    </source>
</evidence>
<sequence>MATPQNIAVTSESDGRPALLSAFGAFEETRLAYDEAAKSTSALGFWDKAYPHQARLVLAYVVEAFDQLGCDLRKLHAGDSVPPIKPLDKHKQLVHRLYEILVDGKLISSKDGNFVRTDVSVDRTGAETIYREIVDLHPEHGNVTKLVRVVGSQLAACLVGDVDALQLVFGNEENKKLLDDMYEFWPLLRTPTLLLGNFLTKALSNATGKGKFRILEIGAGTGGTTRHIVNRLQSQGIEFEYVFTDISAGLVAAAKRQFRNVDGMSFELLDIEKPPKPEYEGQFHCIISTNCIHATKNLDVTLLHLRKMLREDGALTLVEMTQQLFWLDIVVGLFEGWWRFEDGRTHALIDEKQWAERMKRAGFEEVLWTEGNAPESRTVRVIGAFPSRQVSNVAAKHSVESFVYKKVDGQELKANVYHPTQKALEKRKLPVVLMIRSGSLTTSASEEVHLTELDFLLQRGFLPVTVDYRHGPNMSISEGTTDICDAFCWARTVLAHLKLPQSALAIDCGKIVVAGWAMGGQLAMSLAWTASQRGLQPPEAILVFCNSNGYEDKSLRSQEEITPPLPSVGEISDIGSQTQIEQGNYRTPTFLVYDKTNGMIPWQQSQEIFGALVGQGVEAGVALINDAPRIHDMNSRSEGWKAAVQGYEFISSYVI</sequence>
<name>A0ACC1P0L1_9HYPO</name>